<evidence type="ECO:0000256" key="1">
    <source>
        <dbReference type="SAM" id="MobiDB-lite"/>
    </source>
</evidence>
<evidence type="ECO:0000313" key="3">
    <source>
        <dbReference type="Proteomes" id="UP000245119"/>
    </source>
</evidence>
<name>A0A2T7PVK3_POMCA</name>
<accession>A0A2T7PVK3</accession>
<sequence length="123" mass="13403">MTEVPRSGQVRSRRPEAAECRGVFCVVEVVGVNMSCTVLSPLTTHTVLVNTLTQKLGGQSSNERDRKLGGQSSNERDRKLGGQSSNERDRKLGGQSSNERDRKLGGQSSNERDRKLGGQSSNE</sequence>
<evidence type="ECO:0000313" key="2">
    <source>
        <dbReference type="EMBL" id="PVD37452.1"/>
    </source>
</evidence>
<keyword evidence="3" id="KW-1185">Reference proteome</keyword>
<protein>
    <submittedName>
        <fullName evidence="2">Uncharacterized protein</fullName>
    </submittedName>
</protein>
<organism evidence="2 3">
    <name type="scientific">Pomacea canaliculata</name>
    <name type="common">Golden apple snail</name>
    <dbReference type="NCBI Taxonomy" id="400727"/>
    <lineage>
        <taxon>Eukaryota</taxon>
        <taxon>Metazoa</taxon>
        <taxon>Spiralia</taxon>
        <taxon>Lophotrochozoa</taxon>
        <taxon>Mollusca</taxon>
        <taxon>Gastropoda</taxon>
        <taxon>Caenogastropoda</taxon>
        <taxon>Architaenioglossa</taxon>
        <taxon>Ampullarioidea</taxon>
        <taxon>Ampullariidae</taxon>
        <taxon>Pomacea</taxon>
    </lineage>
</organism>
<comment type="caution">
    <text evidence="2">The sequence shown here is derived from an EMBL/GenBank/DDBJ whole genome shotgun (WGS) entry which is preliminary data.</text>
</comment>
<reference evidence="2 3" key="1">
    <citation type="submission" date="2018-04" db="EMBL/GenBank/DDBJ databases">
        <title>The genome of golden apple snail Pomacea canaliculata provides insight into stress tolerance and invasive adaptation.</title>
        <authorList>
            <person name="Liu C."/>
            <person name="Liu B."/>
            <person name="Ren Y."/>
            <person name="Zhang Y."/>
            <person name="Wang H."/>
            <person name="Li S."/>
            <person name="Jiang F."/>
            <person name="Yin L."/>
            <person name="Zhang G."/>
            <person name="Qian W."/>
            <person name="Fan W."/>
        </authorList>
    </citation>
    <scope>NUCLEOTIDE SEQUENCE [LARGE SCALE GENOMIC DNA]</scope>
    <source>
        <strain evidence="2">SZHN2017</strain>
        <tissue evidence="2">Muscle</tissue>
    </source>
</reference>
<dbReference type="AlphaFoldDB" id="A0A2T7PVK3"/>
<gene>
    <name evidence="2" type="ORF">C0Q70_00042</name>
</gene>
<feature type="compositionally biased region" description="Basic and acidic residues" evidence="1">
    <location>
        <begin position="62"/>
        <end position="116"/>
    </location>
</feature>
<feature type="region of interest" description="Disordered" evidence="1">
    <location>
        <begin position="52"/>
        <end position="123"/>
    </location>
</feature>
<dbReference type="Proteomes" id="UP000245119">
    <property type="component" value="Linkage Group LG1"/>
</dbReference>
<proteinExistence type="predicted"/>
<dbReference type="EMBL" id="PZQS01000001">
    <property type="protein sequence ID" value="PVD37452.1"/>
    <property type="molecule type" value="Genomic_DNA"/>
</dbReference>